<dbReference type="InterPro" id="IPR002143">
    <property type="entry name" value="Ribosomal_uL1"/>
</dbReference>
<dbReference type="Pfam" id="PF00687">
    <property type="entry name" value="Ribosomal_L1"/>
    <property type="match status" value="1"/>
</dbReference>
<dbReference type="GO" id="GO:0003735">
    <property type="term" value="F:structural constituent of ribosome"/>
    <property type="evidence" value="ECO:0007669"/>
    <property type="project" value="InterPro"/>
</dbReference>
<dbReference type="InterPro" id="IPR016095">
    <property type="entry name" value="Ribosomal_uL1_3-a/b-sand"/>
</dbReference>
<evidence type="ECO:0000256" key="7">
    <source>
        <dbReference type="RuleBase" id="RU000659"/>
    </source>
</evidence>
<comment type="similarity">
    <text evidence="1 7">Belongs to the universal ribosomal protein uL1 family.</text>
</comment>
<gene>
    <name evidence="8" type="ORF">HaLaN_17870</name>
</gene>
<dbReference type="PIRSF" id="PIRSF002155">
    <property type="entry name" value="Ribosomal_L1"/>
    <property type="match status" value="1"/>
</dbReference>
<dbReference type="GO" id="GO:0019843">
    <property type="term" value="F:rRNA binding"/>
    <property type="evidence" value="ECO:0007669"/>
    <property type="project" value="UniProtKB-KW"/>
</dbReference>
<dbReference type="AlphaFoldDB" id="A0A699ZPR7"/>
<dbReference type="EMBL" id="BLLF01001683">
    <property type="protein sequence ID" value="GFH20704.1"/>
    <property type="molecule type" value="Genomic_DNA"/>
</dbReference>
<evidence type="ECO:0000313" key="9">
    <source>
        <dbReference type="Proteomes" id="UP000485058"/>
    </source>
</evidence>
<proteinExistence type="inferred from homology"/>
<sequence length="228" mass="24687">MQSKVVKRTVELDPIEAIKLARSTASTKFTESLEMHARMGLDPKFADQQLRATVSLPKGTGKELRVAVLTQGDNLNIARTAGADVFGGDDLVEKITGGFLEFDKLIATPDMMPKVAKLGRVLGPRGLMPNPKAGTVTTDVAMTVRDFKGGKVEYRLDKGGNLHVLFGRADFKEEDLLSNLKAIQESIDSNKPPGAKGVYWKSMYVCTTMGPSLKINVPALAAIKTKPQ</sequence>
<keyword evidence="6 7" id="KW-0687">Ribonucleoprotein</keyword>
<organism evidence="8 9">
    <name type="scientific">Haematococcus lacustris</name>
    <name type="common">Green alga</name>
    <name type="synonym">Haematococcus pluvialis</name>
    <dbReference type="NCBI Taxonomy" id="44745"/>
    <lineage>
        <taxon>Eukaryota</taxon>
        <taxon>Viridiplantae</taxon>
        <taxon>Chlorophyta</taxon>
        <taxon>core chlorophytes</taxon>
        <taxon>Chlorophyceae</taxon>
        <taxon>CS clade</taxon>
        <taxon>Chlamydomonadales</taxon>
        <taxon>Haematococcaceae</taxon>
        <taxon>Haematococcus</taxon>
    </lineage>
</organism>
<evidence type="ECO:0000256" key="1">
    <source>
        <dbReference type="ARBA" id="ARBA00010531"/>
    </source>
</evidence>
<dbReference type="Gene3D" id="3.30.190.20">
    <property type="match status" value="1"/>
</dbReference>
<evidence type="ECO:0000256" key="3">
    <source>
        <dbReference type="ARBA" id="ARBA00022730"/>
    </source>
</evidence>
<dbReference type="HAMAP" id="MF_01318_B">
    <property type="entry name" value="Ribosomal_uL1_B"/>
    <property type="match status" value="1"/>
</dbReference>
<evidence type="ECO:0000313" key="8">
    <source>
        <dbReference type="EMBL" id="GFH20704.1"/>
    </source>
</evidence>
<dbReference type="InterPro" id="IPR023674">
    <property type="entry name" value="Ribosomal_uL1-like"/>
</dbReference>
<dbReference type="GO" id="GO:0006412">
    <property type="term" value="P:translation"/>
    <property type="evidence" value="ECO:0007669"/>
    <property type="project" value="InterPro"/>
</dbReference>
<protein>
    <recommendedName>
        <fullName evidence="7">Ribosomal protein</fullName>
    </recommendedName>
</protein>
<evidence type="ECO:0000256" key="6">
    <source>
        <dbReference type="ARBA" id="ARBA00023274"/>
    </source>
</evidence>
<dbReference type="NCBIfam" id="TIGR01169">
    <property type="entry name" value="rplA_bact"/>
    <property type="match status" value="1"/>
</dbReference>
<evidence type="ECO:0000256" key="2">
    <source>
        <dbReference type="ARBA" id="ARBA00011838"/>
    </source>
</evidence>
<reference evidence="8 9" key="1">
    <citation type="submission" date="2020-02" db="EMBL/GenBank/DDBJ databases">
        <title>Draft genome sequence of Haematococcus lacustris strain NIES-144.</title>
        <authorList>
            <person name="Morimoto D."/>
            <person name="Nakagawa S."/>
            <person name="Yoshida T."/>
            <person name="Sawayama S."/>
        </authorList>
    </citation>
    <scope>NUCLEOTIDE SEQUENCE [LARGE SCALE GENOMIC DNA]</scope>
    <source>
        <strain evidence="8 9">NIES-144</strain>
    </source>
</reference>
<dbReference type="PROSITE" id="PS01199">
    <property type="entry name" value="RIBOSOMAL_L1"/>
    <property type="match status" value="1"/>
</dbReference>
<keyword evidence="3" id="KW-0699">rRNA-binding</keyword>
<dbReference type="Proteomes" id="UP000485058">
    <property type="component" value="Unassembled WGS sequence"/>
</dbReference>
<dbReference type="InterPro" id="IPR023673">
    <property type="entry name" value="Ribosomal_uL1_CS"/>
</dbReference>
<evidence type="ECO:0000256" key="5">
    <source>
        <dbReference type="ARBA" id="ARBA00022980"/>
    </source>
</evidence>
<keyword evidence="9" id="KW-1185">Reference proteome</keyword>
<dbReference type="GO" id="GO:0015934">
    <property type="term" value="C:large ribosomal subunit"/>
    <property type="evidence" value="ECO:0007669"/>
    <property type="project" value="InterPro"/>
</dbReference>
<dbReference type="Gene3D" id="3.40.50.790">
    <property type="match status" value="1"/>
</dbReference>
<keyword evidence="5 7" id="KW-0689">Ribosomal protein</keyword>
<accession>A0A699ZPR7</accession>
<dbReference type="InterPro" id="IPR005878">
    <property type="entry name" value="Ribosom_uL1_bac-type"/>
</dbReference>
<comment type="caution">
    <text evidence="8">The sequence shown here is derived from an EMBL/GenBank/DDBJ whole genome shotgun (WGS) entry which is preliminary data.</text>
</comment>
<dbReference type="CDD" id="cd00403">
    <property type="entry name" value="Ribosomal_L1"/>
    <property type="match status" value="1"/>
</dbReference>
<evidence type="ECO:0000256" key="4">
    <source>
        <dbReference type="ARBA" id="ARBA00022884"/>
    </source>
</evidence>
<dbReference type="InterPro" id="IPR028364">
    <property type="entry name" value="Ribosomal_uL1/biogenesis"/>
</dbReference>
<dbReference type="FunFam" id="3.40.50.790:FF:000001">
    <property type="entry name" value="50S ribosomal protein L1"/>
    <property type="match status" value="1"/>
</dbReference>
<dbReference type="PANTHER" id="PTHR36427">
    <property type="entry name" value="54S RIBOSOMAL PROTEIN L1, MITOCHONDRIAL"/>
    <property type="match status" value="1"/>
</dbReference>
<keyword evidence="4" id="KW-0694">RNA-binding</keyword>
<dbReference type="PANTHER" id="PTHR36427:SF3">
    <property type="entry name" value="LARGE RIBOSOMAL SUBUNIT PROTEIN UL1M"/>
    <property type="match status" value="1"/>
</dbReference>
<name>A0A699ZPR7_HAELA</name>
<comment type="subunit">
    <text evidence="2">Part of the 50S ribosomal subunit.</text>
</comment>
<dbReference type="SUPFAM" id="SSF56808">
    <property type="entry name" value="Ribosomal protein L1"/>
    <property type="match status" value="1"/>
</dbReference>